<evidence type="ECO:0000313" key="8">
    <source>
        <dbReference type="EMBL" id="MBG6122118.1"/>
    </source>
</evidence>
<keyword evidence="4 6" id="KW-1133">Transmembrane helix</keyword>
<proteinExistence type="predicted"/>
<evidence type="ECO:0000313" key="9">
    <source>
        <dbReference type="Proteomes" id="UP000658613"/>
    </source>
</evidence>
<dbReference type="InterPro" id="IPR004477">
    <property type="entry name" value="ComEC_N"/>
</dbReference>
<dbReference type="RefSeq" id="WP_196824570.1">
    <property type="nucleotide sequence ID" value="NZ_CP046980.1"/>
</dbReference>
<keyword evidence="3 6" id="KW-0812">Transmembrane</keyword>
<name>A0A931E435_9CORY</name>
<keyword evidence="5 6" id="KW-0472">Membrane</keyword>
<feature type="transmembrane region" description="Helical" evidence="6">
    <location>
        <begin position="339"/>
        <end position="362"/>
    </location>
</feature>
<feature type="transmembrane region" description="Helical" evidence="6">
    <location>
        <begin position="47"/>
        <end position="66"/>
    </location>
</feature>
<evidence type="ECO:0000256" key="1">
    <source>
        <dbReference type="ARBA" id="ARBA00004651"/>
    </source>
</evidence>
<evidence type="ECO:0000256" key="3">
    <source>
        <dbReference type="ARBA" id="ARBA00022692"/>
    </source>
</evidence>
<feature type="transmembrane region" description="Helical" evidence="6">
    <location>
        <begin position="234"/>
        <end position="253"/>
    </location>
</feature>
<dbReference type="GO" id="GO:0005886">
    <property type="term" value="C:plasma membrane"/>
    <property type="evidence" value="ECO:0007669"/>
    <property type="project" value="UniProtKB-SubCell"/>
</dbReference>
<evidence type="ECO:0000256" key="2">
    <source>
        <dbReference type="ARBA" id="ARBA00022475"/>
    </source>
</evidence>
<feature type="transmembrane region" description="Helical" evidence="6">
    <location>
        <begin position="436"/>
        <end position="456"/>
    </location>
</feature>
<dbReference type="PANTHER" id="PTHR30619:SF7">
    <property type="entry name" value="BETA-LACTAMASE DOMAIN PROTEIN"/>
    <property type="match status" value="1"/>
</dbReference>
<dbReference type="PROSITE" id="PS51257">
    <property type="entry name" value="PROKAR_LIPOPROTEIN"/>
    <property type="match status" value="1"/>
</dbReference>
<feature type="domain" description="ComEC/Rec2-related protein" evidence="7">
    <location>
        <begin position="186"/>
        <end position="452"/>
    </location>
</feature>
<keyword evidence="2" id="KW-1003">Cell membrane</keyword>
<evidence type="ECO:0000256" key="4">
    <source>
        <dbReference type="ARBA" id="ARBA00022989"/>
    </source>
</evidence>
<dbReference type="NCBIfam" id="TIGR00360">
    <property type="entry name" value="ComEC_N-term"/>
    <property type="match status" value="1"/>
</dbReference>
<evidence type="ECO:0000256" key="6">
    <source>
        <dbReference type="SAM" id="Phobius"/>
    </source>
</evidence>
<keyword evidence="9" id="KW-1185">Reference proteome</keyword>
<protein>
    <submittedName>
        <fullName evidence="8">Competence protein ComEC</fullName>
    </submittedName>
</protein>
<feature type="transmembrane region" description="Helical" evidence="6">
    <location>
        <begin position="306"/>
        <end position="327"/>
    </location>
</feature>
<feature type="transmembrane region" description="Helical" evidence="6">
    <location>
        <begin position="368"/>
        <end position="391"/>
    </location>
</feature>
<comment type="subcellular location">
    <subcellularLocation>
        <location evidence="1">Cell membrane</location>
        <topology evidence="1">Multi-pass membrane protein</topology>
    </subcellularLocation>
</comment>
<dbReference type="InterPro" id="IPR052159">
    <property type="entry name" value="Competence_DNA_uptake"/>
</dbReference>
<accession>A0A931E435</accession>
<sequence>MSELRLVAPAVVVWAAAALVIVHGWGLAAVLSCGAAAYLCVVRQEGLAILTAGLGLISAAVAKVRVSIARSWDFTGGVVGAVAGEPKELTGGTWLVLVRPEGYPDAVPVFARDLPDGVVTGAIVSSQGRVGESTIPGVGSATISGAVEVLHGPTGVAALAGEVRANFVAAVHAFVGRDSVGLIPGMVLGDTSAQTVEEKQEYIATGLSHLSAVSGSNCMYVAAAALFVARMARLGLRAQLVCAGVALMVYAALVGPQPSVLRATVSGLVGLVAIISSSRAEPIHALCLSVVGLVLVDSGLAVDYAFALSVAATAGIIALSPVIYRAIAYVCVPIRAPDLLLRVVAVAIAADMVTAPIIAAMVGRVSLVSVLANVAAAPVTGLITVLGFVAAVLAQIPVLDFLAAPVLWVIHPLTWWIRNVARVLAGVGWATVPAKPTSVCLIYGWILAAILAPRQLRGMRPKRRCRGAE</sequence>
<dbReference type="Pfam" id="PF03772">
    <property type="entry name" value="Competence"/>
    <property type="match status" value="1"/>
</dbReference>
<reference evidence="8" key="1">
    <citation type="submission" date="2020-11" db="EMBL/GenBank/DDBJ databases">
        <title>Sequencing the genomes of 1000 actinobacteria strains.</title>
        <authorList>
            <person name="Klenk H.-P."/>
        </authorList>
    </citation>
    <scope>NUCLEOTIDE SEQUENCE</scope>
    <source>
        <strain evidence="8">DSM 45632</strain>
    </source>
</reference>
<evidence type="ECO:0000259" key="7">
    <source>
        <dbReference type="Pfam" id="PF03772"/>
    </source>
</evidence>
<dbReference type="AlphaFoldDB" id="A0A931E435"/>
<dbReference type="PANTHER" id="PTHR30619">
    <property type="entry name" value="DNA INTERNALIZATION/COMPETENCE PROTEIN COMEC/REC2"/>
    <property type="match status" value="1"/>
</dbReference>
<comment type="caution">
    <text evidence="8">The sequence shown here is derived from an EMBL/GenBank/DDBJ whole genome shotgun (WGS) entry which is preliminary data.</text>
</comment>
<evidence type="ECO:0000256" key="5">
    <source>
        <dbReference type="ARBA" id="ARBA00023136"/>
    </source>
</evidence>
<organism evidence="8 9">
    <name type="scientific">Corynebacterium aquatimens</name>
    <dbReference type="NCBI Taxonomy" id="1190508"/>
    <lineage>
        <taxon>Bacteria</taxon>
        <taxon>Bacillati</taxon>
        <taxon>Actinomycetota</taxon>
        <taxon>Actinomycetes</taxon>
        <taxon>Mycobacteriales</taxon>
        <taxon>Corynebacteriaceae</taxon>
        <taxon>Corynebacterium</taxon>
    </lineage>
</organism>
<dbReference type="EMBL" id="JADOUE010000001">
    <property type="protein sequence ID" value="MBG6122118.1"/>
    <property type="molecule type" value="Genomic_DNA"/>
</dbReference>
<dbReference type="Proteomes" id="UP000658613">
    <property type="component" value="Unassembled WGS sequence"/>
</dbReference>
<gene>
    <name evidence="8" type="ORF">IW254_001087</name>
</gene>
<feature type="transmembrane region" description="Helical" evidence="6">
    <location>
        <begin position="398"/>
        <end position="416"/>
    </location>
</feature>